<dbReference type="HOGENOM" id="CLU_386313_0_0_6"/>
<name>C4LCC9_TOLAT</name>
<dbReference type="PROSITE" id="PS51257">
    <property type="entry name" value="PROKAR_LIPOPROTEIN"/>
    <property type="match status" value="1"/>
</dbReference>
<reference evidence="3" key="1">
    <citation type="submission" date="2009-05" db="EMBL/GenBank/DDBJ databases">
        <title>Complete sequence of Tolumonas auensis DSM 9187.</title>
        <authorList>
            <consortium name="US DOE Joint Genome Institute"/>
            <person name="Lucas S."/>
            <person name="Copeland A."/>
            <person name="Lapidus A."/>
            <person name="Glavina del Rio T."/>
            <person name="Tice H."/>
            <person name="Bruce D."/>
            <person name="Goodwin L."/>
            <person name="Pitluck S."/>
            <person name="Chertkov O."/>
            <person name="Brettin T."/>
            <person name="Detter J.C."/>
            <person name="Han C."/>
            <person name="Larimer F."/>
            <person name="Land M."/>
            <person name="Hauser L."/>
            <person name="Kyrpides N."/>
            <person name="Mikhailova N."/>
            <person name="Spring S."/>
            <person name="Beller H."/>
        </authorList>
    </citation>
    <scope>NUCLEOTIDE SEQUENCE [LARGE SCALE GENOMIC DNA]</scope>
    <source>
        <strain evidence="3">DSM 9187 / TA4</strain>
    </source>
</reference>
<feature type="signal peptide" evidence="1">
    <location>
        <begin position="1"/>
        <end position="21"/>
    </location>
</feature>
<dbReference type="eggNOG" id="ENOG502Z9HX">
    <property type="taxonomic scope" value="Bacteria"/>
</dbReference>
<dbReference type="EMBL" id="CP001616">
    <property type="protein sequence ID" value="ACQ94433.1"/>
    <property type="molecule type" value="Genomic_DNA"/>
</dbReference>
<sequence>MRLQQISWGTALLLGCLPVMAEDFQHSLAQEPYTGLLKTPNAQVADYGLAQFDFSNAIERNSGYIDGYNYMATAGLFPGLEVTGRIATQEHDSHCFTENCGIRDLSASAKYQLPFIPKEWFDVAIGARDMGGAANNFRAYYGVISKQWQQLRFTAGAGTSESPLGQLDGPFGGVEWQPFGWLQLLAEYDANSVNLGAKLFTPQQWSPNGWQAYTSVQAYQQEDRAERDYWFGVGVKVPMWLGSKHSAAAVQSNRVTPEEIAEVNQRIASVSQQATTASSATAVSAPATVTPAPVSANFEQTASAVTKPVIADTQPLVAQLQQAGFESIQAAVIDNQLVVALENNRYNWNELDALGVALGLMADYAPEQTRDLQLILLNQKLPVLSVSTTRSCALAYLQQTGNCDNRTTFFDVSTRDLTKQLAKLKAPPETNNASFRPRLVVAPAIRSNIATEYGVVDYSLALSSNLQLPLWQGAMFDTRHFAPLSESDDYEDGALWANSRYESEFDRVLVHQAFRLPVDLFTKFSAGRIMSDYEGVQNETRWESAQGVHRVKLETARFTNDERDHTATPILGSYRYYKADWDWAGELTVGEFWEGDKGYKLVSKHWFGDTEIRLFLRDTREQIAGIEFAIPLTLRQDMKPIRFGQIRGTEQFAYGIESLVGKDHNRLTSGIGITPALTHNVDQVYFNRDRLNPVYVESHLIRLREAYQKYVVAAK</sequence>
<proteinExistence type="predicted"/>
<dbReference type="KEGG" id="tau:Tola_2840"/>
<keyword evidence="1" id="KW-0732">Signal</keyword>
<dbReference type="Pfam" id="PF06082">
    <property type="entry name" value="YjbH"/>
    <property type="match status" value="1"/>
</dbReference>
<dbReference type="RefSeq" id="WP_015879882.1">
    <property type="nucleotide sequence ID" value="NC_012691.1"/>
</dbReference>
<accession>C4LCC9</accession>
<reference evidence="2 3" key="2">
    <citation type="journal article" date="2011" name="Stand. Genomic Sci.">
        <title>Complete genome sequence of Tolumonas auensis type strain (TA 4).</title>
        <authorList>
            <person name="Chertkov O."/>
            <person name="Copeland A."/>
            <person name="Lucas S."/>
            <person name="Lapidus A."/>
            <person name="Berry K.W."/>
            <person name="Detter J.C."/>
            <person name="Del Rio T.G."/>
            <person name="Hammon N."/>
            <person name="Dalin E."/>
            <person name="Tice H."/>
            <person name="Pitluck S."/>
            <person name="Richardson P."/>
            <person name="Bruce D."/>
            <person name="Goodwin L."/>
            <person name="Han C."/>
            <person name="Tapia R."/>
            <person name="Saunders E."/>
            <person name="Schmutz J."/>
            <person name="Brettin T."/>
            <person name="Larimer F."/>
            <person name="Land M."/>
            <person name="Hauser L."/>
            <person name="Spring S."/>
            <person name="Rohde M."/>
            <person name="Kyrpides N.C."/>
            <person name="Ivanova N."/>
            <person name="Goker M."/>
            <person name="Beller H.R."/>
            <person name="Klenk H.P."/>
            <person name="Woyke T."/>
        </authorList>
    </citation>
    <scope>NUCLEOTIDE SEQUENCE [LARGE SCALE GENOMIC DNA]</scope>
    <source>
        <strain evidence="3">DSM 9187 / TA4</strain>
    </source>
</reference>
<evidence type="ECO:0008006" key="4">
    <source>
        <dbReference type="Google" id="ProtNLM"/>
    </source>
</evidence>
<dbReference type="AlphaFoldDB" id="C4LCC9"/>
<protein>
    <recommendedName>
        <fullName evidence="4">Exopolysaccharide biosynthesis protein YbjH</fullName>
    </recommendedName>
</protein>
<dbReference type="InterPro" id="IPR010344">
    <property type="entry name" value="YbjH"/>
</dbReference>
<evidence type="ECO:0000313" key="2">
    <source>
        <dbReference type="EMBL" id="ACQ94433.1"/>
    </source>
</evidence>
<keyword evidence="3" id="KW-1185">Reference proteome</keyword>
<dbReference type="Proteomes" id="UP000009073">
    <property type="component" value="Chromosome"/>
</dbReference>
<evidence type="ECO:0000256" key="1">
    <source>
        <dbReference type="SAM" id="SignalP"/>
    </source>
</evidence>
<dbReference type="STRING" id="595494.Tola_2840"/>
<feature type="chain" id="PRO_5002940265" description="Exopolysaccharide biosynthesis protein YbjH" evidence="1">
    <location>
        <begin position="22"/>
        <end position="715"/>
    </location>
</feature>
<organism evidence="2 3">
    <name type="scientific">Tolumonas auensis (strain DSM 9187 / NBRC 110442 / TA 4)</name>
    <dbReference type="NCBI Taxonomy" id="595494"/>
    <lineage>
        <taxon>Bacteria</taxon>
        <taxon>Pseudomonadati</taxon>
        <taxon>Pseudomonadota</taxon>
        <taxon>Gammaproteobacteria</taxon>
        <taxon>Aeromonadales</taxon>
        <taxon>Aeromonadaceae</taxon>
        <taxon>Tolumonas</taxon>
    </lineage>
</organism>
<gene>
    <name evidence="2" type="ordered locus">Tola_2840</name>
</gene>
<evidence type="ECO:0000313" key="3">
    <source>
        <dbReference type="Proteomes" id="UP000009073"/>
    </source>
</evidence>